<dbReference type="Proteomes" id="UP000198814">
    <property type="component" value="Unassembled WGS sequence"/>
</dbReference>
<dbReference type="EMBL" id="FODO01000008">
    <property type="protein sequence ID" value="SEO35028.1"/>
    <property type="molecule type" value="Genomic_DNA"/>
</dbReference>
<proteinExistence type="predicted"/>
<reference evidence="2" key="1">
    <citation type="submission" date="2016-10" db="EMBL/GenBank/DDBJ databases">
        <authorList>
            <person name="Varghese N."/>
            <person name="Submissions S."/>
        </authorList>
    </citation>
    <scope>NUCLEOTIDE SEQUENCE [LARGE SCALE GENOMIC DNA]</scope>
    <source>
        <strain evidence="2">Nm76</strain>
    </source>
</reference>
<protein>
    <recommendedName>
        <fullName evidence="3">Calcium-binding protein</fullName>
    </recommendedName>
</protein>
<dbReference type="RefSeq" id="WP_090449287.1">
    <property type="nucleotide sequence ID" value="NZ_FODO01000008.1"/>
</dbReference>
<organism evidence="1 2">
    <name type="scientific">Nitrosomonas oligotropha</name>
    <dbReference type="NCBI Taxonomy" id="42354"/>
    <lineage>
        <taxon>Bacteria</taxon>
        <taxon>Pseudomonadati</taxon>
        <taxon>Pseudomonadota</taxon>
        <taxon>Betaproteobacteria</taxon>
        <taxon>Nitrosomonadales</taxon>
        <taxon>Nitrosomonadaceae</taxon>
        <taxon>Nitrosomonas</taxon>
    </lineage>
</organism>
<dbReference type="AlphaFoldDB" id="A0A1H8P0D3"/>
<dbReference type="PRINTS" id="PR00313">
    <property type="entry name" value="CABNDNGRPT"/>
</dbReference>
<evidence type="ECO:0008006" key="3">
    <source>
        <dbReference type="Google" id="ProtNLM"/>
    </source>
</evidence>
<evidence type="ECO:0000313" key="2">
    <source>
        <dbReference type="Proteomes" id="UP000198814"/>
    </source>
</evidence>
<gene>
    <name evidence="1" type="ORF">SAMN05216333_10899</name>
</gene>
<evidence type="ECO:0000313" key="1">
    <source>
        <dbReference type="EMBL" id="SEO35028.1"/>
    </source>
</evidence>
<name>A0A1H8P0D3_9PROT</name>
<sequence>MDTLQKVLSNVTGTAPYTDDDVAAILSDSGSTVGKTFTLTNTTDSLTGSSGADVFIGDNVSASAGDTLVGGTGTDTLKIFGTNTVPNISGIEQVYYNAPAGALDFSAKSDVKSVELDGFGTNTVTVGSDQAVKLTNQAAGSTATVAGNTPTSLGLTLDKAGSKTGGNATVALTGTALTTLNATASGNDSYATLTNAGGKLATVNIAGDKNLSLDTSAIGTVTKIDASTATGNVTVGPTAVAASDLTFTGGKGNDKIVMGATIDAKDVLTGGDGTDTLSVSDADTVDTAAEVVGITGFEVFEAAGADATTYNLAIIGAKNTISGLVISETGGAATVSNINAATTGNITINGAAPTTITLTASDFVSGGTSDTTTIALDNSVTKSGTGIDVTSLVFANADVINLKSIGDGSSTKTVGGAEENSVILTATDNEKVVITGDEALKFETAAGTNPTEVDASGLTNDAAVTIDTDASAITSLLAKGTGKNDTIDIDNAATVTSTLYLGGGSDTVTVAGGGTSAHTLIYGATALNAGDIKAGDSSTLALTGVAAGDTVTINFSSALEALLKSGSTLLSATGANINVHGTTISATTNIAAAEVGGTMTLQIDINGDGAYTAADDYQLTITGTGTDDTLIYNAAADTLIFTVV</sequence>
<accession>A0A1H8P0D3</accession>
<dbReference type="STRING" id="42354.SAMN05216333_10899"/>
<keyword evidence="2" id="KW-1185">Reference proteome</keyword>